<name>A0A1I7F0R9_9FIRM</name>
<proteinExistence type="predicted"/>
<dbReference type="Gene3D" id="3.10.450.50">
    <property type="match status" value="1"/>
</dbReference>
<dbReference type="InterPro" id="IPR004027">
    <property type="entry name" value="SEC_C_motif"/>
</dbReference>
<dbReference type="RefSeq" id="WP_090469331.1">
    <property type="nucleotide sequence ID" value="NZ_CACWQI010000001.1"/>
</dbReference>
<dbReference type="EMBL" id="FPBT01000001">
    <property type="protein sequence ID" value="SFU29760.1"/>
    <property type="molecule type" value="Genomic_DNA"/>
</dbReference>
<evidence type="ECO:0000313" key="2">
    <source>
        <dbReference type="Proteomes" id="UP000198817"/>
    </source>
</evidence>
<reference evidence="1 2" key="1">
    <citation type="submission" date="2016-10" db="EMBL/GenBank/DDBJ databases">
        <authorList>
            <person name="de Groot N.N."/>
        </authorList>
    </citation>
    <scope>NUCLEOTIDE SEQUENCE [LARGE SCALE GENOMIC DNA]</scope>
    <source>
        <strain evidence="1 2">KHGC13</strain>
    </source>
</reference>
<evidence type="ECO:0000313" key="1">
    <source>
        <dbReference type="EMBL" id="SFU29760.1"/>
    </source>
</evidence>
<dbReference type="Pfam" id="PF02810">
    <property type="entry name" value="SEC-C"/>
    <property type="match status" value="1"/>
</dbReference>
<dbReference type="SUPFAM" id="SSF103642">
    <property type="entry name" value="Sec-C motif"/>
    <property type="match status" value="1"/>
</dbReference>
<dbReference type="OrthoDB" id="5872at2"/>
<sequence length="177" mass="20373">MSLYQDWTKLLNGQTESTFRTFWEEYSNAEMSVYAWILSHQNEKLEGTVAELAKKFNIREIMVMGFLDGVKSSLKDPDVLNLEAVTPDTALSIDPDFELLFRNMLGADARHLYSLPEWDQVLSAGKREEIRKDFNRSRIYHAPKKPGRNDPCPCGSGKKYKNCCMKKDQEAQRLSQA</sequence>
<dbReference type="Proteomes" id="UP000198817">
    <property type="component" value="Unassembled WGS sequence"/>
</dbReference>
<protein>
    <submittedName>
        <fullName evidence="1">SEC-C motif-containing protein</fullName>
    </submittedName>
</protein>
<dbReference type="STRING" id="155865.SAMN05216515_10524"/>
<accession>A0A1I7F0R9</accession>
<dbReference type="NCBIfam" id="NF004088">
    <property type="entry name" value="PRK05590.1"/>
    <property type="match status" value="1"/>
</dbReference>
<organism evidence="1 2">
    <name type="scientific">Eubacterium pyruvativorans</name>
    <dbReference type="NCBI Taxonomy" id="155865"/>
    <lineage>
        <taxon>Bacteria</taxon>
        <taxon>Bacillati</taxon>
        <taxon>Bacillota</taxon>
        <taxon>Clostridia</taxon>
        <taxon>Eubacteriales</taxon>
        <taxon>Eubacteriaceae</taxon>
        <taxon>Eubacterium</taxon>
    </lineage>
</organism>
<keyword evidence="2" id="KW-1185">Reference proteome</keyword>
<gene>
    <name evidence="1" type="ORF">SAMN05216508_101167</name>
</gene>
<dbReference type="AlphaFoldDB" id="A0A1I7F0R9"/>